<sequence length="114" mass="12031">MTDTPQITAKTLGTPSGGLFDNPWPPDFPAAGQRVAIFAYEVTRVDGTDQDDIRTYHVGPAETAARGPIGSSRDEPQGITVAWRGCGTGTVTSVSAPLGRERTCEVAPDETDLL</sequence>
<feature type="region of interest" description="Disordered" evidence="1">
    <location>
        <begin position="1"/>
        <end position="20"/>
    </location>
</feature>
<keyword evidence="4" id="KW-1185">Reference proteome</keyword>
<accession>A0A2N3WMZ8</accession>
<evidence type="ECO:0000256" key="1">
    <source>
        <dbReference type="SAM" id="MobiDB-lite"/>
    </source>
</evidence>
<dbReference type="AlphaFoldDB" id="A0A2N3WMZ8"/>
<accession>A0A8E1W5S1</accession>
<dbReference type="Proteomes" id="UP000550260">
    <property type="component" value="Unassembled WGS sequence"/>
</dbReference>
<dbReference type="EMBL" id="JACJHR010000083">
    <property type="protein sequence ID" value="MBB2504848.1"/>
    <property type="molecule type" value="Genomic_DNA"/>
</dbReference>
<dbReference type="RefSeq" id="WP_101438399.1">
    <property type="nucleotide sequence ID" value="NZ_JACJHR010000083.1"/>
</dbReference>
<name>A0A2N3WMZ8_9PSEU</name>
<proteinExistence type="predicted"/>
<dbReference type="Proteomes" id="UP000233750">
    <property type="component" value="Unassembled WGS sequence"/>
</dbReference>
<organism evidence="3 4">
    <name type="scientific">Amycolatopsis echigonensis</name>
    <dbReference type="NCBI Taxonomy" id="2576905"/>
    <lineage>
        <taxon>Bacteria</taxon>
        <taxon>Bacillati</taxon>
        <taxon>Actinomycetota</taxon>
        <taxon>Actinomycetes</taxon>
        <taxon>Pseudonocardiales</taxon>
        <taxon>Pseudonocardiaceae</taxon>
        <taxon>Amycolatopsis</taxon>
    </lineage>
</organism>
<reference evidence="3 4" key="1">
    <citation type="submission" date="2017-12" db="EMBL/GenBank/DDBJ databases">
        <title>Sequencing the genomes of 1000 Actinobacteria strains.</title>
        <authorList>
            <person name="Klenk H.-P."/>
        </authorList>
    </citation>
    <scope>NUCLEOTIDE SEQUENCE [LARGE SCALE GENOMIC DNA]</scope>
    <source>
        <strain evidence="3 4">DSM 45165</strain>
    </source>
</reference>
<evidence type="ECO:0000313" key="4">
    <source>
        <dbReference type="Proteomes" id="UP000233750"/>
    </source>
</evidence>
<evidence type="ECO:0000313" key="5">
    <source>
        <dbReference type="Proteomes" id="UP000550260"/>
    </source>
</evidence>
<dbReference type="OrthoDB" id="4723201at2"/>
<gene>
    <name evidence="3" type="ORF">ATK30_6139</name>
    <name evidence="2" type="ORF">H5411_37620</name>
</gene>
<comment type="caution">
    <text evidence="3">The sequence shown here is derived from an EMBL/GenBank/DDBJ whole genome shotgun (WGS) entry which is preliminary data.</text>
</comment>
<feature type="compositionally biased region" description="Polar residues" evidence="1">
    <location>
        <begin position="1"/>
        <end position="14"/>
    </location>
</feature>
<protein>
    <submittedName>
        <fullName evidence="3">Uncharacterized protein</fullName>
    </submittedName>
</protein>
<reference evidence="2 5" key="2">
    <citation type="submission" date="2020-08" db="EMBL/GenBank/DDBJ databases">
        <title>Amycolatopsis echigonensis JCM 21831.</title>
        <authorList>
            <person name="Tedsree N."/>
            <person name="Kuncharoen N."/>
            <person name="Likhitwitayawuid K."/>
            <person name="Tanasupawat S."/>
        </authorList>
    </citation>
    <scope>NUCLEOTIDE SEQUENCE [LARGE SCALE GENOMIC DNA]</scope>
    <source>
        <strain evidence="2 5">JCM 21831</strain>
    </source>
</reference>
<dbReference type="EMBL" id="PJMY01000003">
    <property type="protein sequence ID" value="PKV95233.1"/>
    <property type="molecule type" value="Genomic_DNA"/>
</dbReference>
<evidence type="ECO:0000313" key="2">
    <source>
        <dbReference type="EMBL" id="MBB2504848.1"/>
    </source>
</evidence>
<evidence type="ECO:0000313" key="3">
    <source>
        <dbReference type="EMBL" id="PKV95233.1"/>
    </source>
</evidence>